<dbReference type="AlphaFoldDB" id="A0A518DTT7"/>
<name>A0A518DTT7_9BACT</name>
<feature type="transmembrane region" description="Helical" evidence="1">
    <location>
        <begin position="175"/>
        <end position="195"/>
    </location>
</feature>
<keyword evidence="1" id="KW-0812">Transmembrane</keyword>
<feature type="transmembrane region" description="Helical" evidence="1">
    <location>
        <begin position="6"/>
        <end position="25"/>
    </location>
</feature>
<reference evidence="2 3" key="1">
    <citation type="submission" date="2019-02" db="EMBL/GenBank/DDBJ databases">
        <title>Deep-cultivation of Planctomycetes and their phenomic and genomic characterization uncovers novel biology.</title>
        <authorList>
            <person name="Wiegand S."/>
            <person name="Jogler M."/>
            <person name="Boedeker C."/>
            <person name="Pinto D."/>
            <person name="Vollmers J."/>
            <person name="Rivas-Marin E."/>
            <person name="Kohn T."/>
            <person name="Peeters S.H."/>
            <person name="Heuer A."/>
            <person name="Rast P."/>
            <person name="Oberbeckmann S."/>
            <person name="Bunk B."/>
            <person name="Jeske O."/>
            <person name="Meyerdierks A."/>
            <person name="Storesund J.E."/>
            <person name="Kallscheuer N."/>
            <person name="Luecker S."/>
            <person name="Lage O.M."/>
            <person name="Pohl T."/>
            <person name="Merkel B.J."/>
            <person name="Hornburger P."/>
            <person name="Mueller R.-W."/>
            <person name="Bruemmer F."/>
            <person name="Labrenz M."/>
            <person name="Spormann A.M."/>
            <person name="Op den Camp H."/>
            <person name="Overmann J."/>
            <person name="Amann R."/>
            <person name="Jetten M.S.M."/>
            <person name="Mascher T."/>
            <person name="Medema M.H."/>
            <person name="Devos D.P."/>
            <person name="Kaster A.-K."/>
            <person name="Ovreas L."/>
            <person name="Rohde M."/>
            <person name="Galperin M.Y."/>
            <person name="Jogler C."/>
        </authorList>
    </citation>
    <scope>NUCLEOTIDE SEQUENCE [LARGE SCALE GENOMIC DNA]</scope>
    <source>
        <strain evidence="2 3">Pla85_3_4</strain>
    </source>
</reference>
<keyword evidence="1" id="KW-1133">Transmembrane helix</keyword>
<gene>
    <name evidence="2" type="ORF">Pla8534_30540</name>
</gene>
<dbReference type="RefSeq" id="WP_145054004.1">
    <property type="nucleotide sequence ID" value="NZ_CP036433.1"/>
</dbReference>
<organism evidence="2 3">
    <name type="scientific">Lignipirellula cremea</name>
    <dbReference type="NCBI Taxonomy" id="2528010"/>
    <lineage>
        <taxon>Bacteria</taxon>
        <taxon>Pseudomonadati</taxon>
        <taxon>Planctomycetota</taxon>
        <taxon>Planctomycetia</taxon>
        <taxon>Pirellulales</taxon>
        <taxon>Pirellulaceae</taxon>
        <taxon>Lignipirellula</taxon>
    </lineage>
</organism>
<feature type="transmembrane region" description="Helical" evidence="1">
    <location>
        <begin position="32"/>
        <end position="54"/>
    </location>
</feature>
<feature type="transmembrane region" description="Helical" evidence="1">
    <location>
        <begin position="202"/>
        <end position="222"/>
    </location>
</feature>
<proteinExistence type="predicted"/>
<evidence type="ECO:0000313" key="3">
    <source>
        <dbReference type="Proteomes" id="UP000317648"/>
    </source>
</evidence>
<dbReference type="KEGG" id="lcre:Pla8534_30540"/>
<accession>A0A518DTT7</accession>
<feature type="transmembrane region" description="Helical" evidence="1">
    <location>
        <begin position="121"/>
        <end position="141"/>
    </location>
</feature>
<feature type="transmembrane region" description="Helical" evidence="1">
    <location>
        <begin position="228"/>
        <end position="246"/>
    </location>
</feature>
<keyword evidence="3" id="KW-1185">Reference proteome</keyword>
<protein>
    <submittedName>
        <fullName evidence="2">Uncharacterized protein</fullName>
    </submittedName>
</protein>
<evidence type="ECO:0000313" key="2">
    <source>
        <dbReference type="EMBL" id="QDU95239.1"/>
    </source>
</evidence>
<dbReference type="OrthoDB" id="263204at2"/>
<dbReference type="EMBL" id="CP036433">
    <property type="protein sequence ID" value="QDU95239.1"/>
    <property type="molecule type" value="Genomic_DNA"/>
</dbReference>
<sequence length="288" mass="30201">MPFTVNDLFFGVLLPALLVLVILFAMSRVKALAAVEGLLAPLALAIGFEAGYWMLGLGPASPTSHWHWLAYVVGLGVLAGALAQAFGGKLPLTVGLFLPCTLACGWWLIPTWDSLEPSREVHLAVWTVATTALVAGGHPIFMREQKADRLAAVIVVFLLVTAASILLVLADSLRFAQMAMALSGAIAGLVVAVAADASRKPLLGILPFTVIALCGLLLIGQVNSFSGVPLASYLLIPAAMFGMGIARIPAIAKRGLRWSFCVSIAVPAMLSVLALGLAVWAVFGEETY</sequence>
<feature type="transmembrane region" description="Helical" evidence="1">
    <location>
        <begin position="66"/>
        <end position="83"/>
    </location>
</feature>
<feature type="transmembrane region" description="Helical" evidence="1">
    <location>
        <begin position="90"/>
        <end position="109"/>
    </location>
</feature>
<evidence type="ECO:0000256" key="1">
    <source>
        <dbReference type="SAM" id="Phobius"/>
    </source>
</evidence>
<feature type="transmembrane region" description="Helical" evidence="1">
    <location>
        <begin position="150"/>
        <end position="169"/>
    </location>
</feature>
<keyword evidence="1" id="KW-0472">Membrane</keyword>
<feature type="transmembrane region" description="Helical" evidence="1">
    <location>
        <begin position="258"/>
        <end position="283"/>
    </location>
</feature>
<dbReference type="Proteomes" id="UP000317648">
    <property type="component" value="Chromosome"/>
</dbReference>